<evidence type="ECO:0000256" key="4">
    <source>
        <dbReference type="SAM" id="MobiDB-lite"/>
    </source>
</evidence>
<feature type="region of interest" description="Disordered" evidence="4">
    <location>
        <begin position="128"/>
        <end position="162"/>
    </location>
</feature>
<dbReference type="EMBL" id="GDJX01025312">
    <property type="protein sequence ID" value="JAT42624.1"/>
    <property type="molecule type" value="Transcribed_RNA"/>
</dbReference>
<protein>
    <submittedName>
        <fullName evidence="6">t-SNARE affecting a late Golgi compartment protein 1</fullName>
    </submittedName>
</protein>
<dbReference type="GO" id="GO:0006004">
    <property type="term" value="P:fucose metabolic process"/>
    <property type="evidence" value="ECO:0007669"/>
    <property type="project" value="UniProtKB-KW"/>
</dbReference>
<dbReference type="InterPro" id="IPR045130">
    <property type="entry name" value="OFUT2-like"/>
</dbReference>
<evidence type="ECO:0000256" key="2">
    <source>
        <dbReference type="ARBA" id="ARBA00023253"/>
    </source>
</evidence>
<gene>
    <name evidence="6" type="primary">TLG1</name>
    <name evidence="6" type="ORF">g.25454</name>
</gene>
<keyword evidence="2" id="KW-0294">Fucose metabolism</keyword>
<keyword evidence="5" id="KW-0812">Transmembrane</keyword>
<evidence type="ECO:0000256" key="1">
    <source>
        <dbReference type="ARBA" id="ARBA00022679"/>
    </source>
</evidence>
<dbReference type="AlphaFoldDB" id="A0A1D1XJP1"/>
<reference evidence="6" key="1">
    <citation type="submission" date="2015-07" db="EMBL/GenBank/DDBJ databases">
        <title>Transcriptome Assembly of Anthurium amnicola.</title>
        <authorList>
            <person name="Suzuki J."/>
        </authorList>
    </citation>
    <scope>NUCLEOTIDE SEQUENCE</scope>
</reference>
<feature type="non-terminal residue" evidence="6">
    <location>
        <position position="267"/>
    </location>
</feature>
<evidence type="ECO:0000313" key="6">
    <source>
        <dbReference type="EMBL" id="JAT42624.1"/>
    </source>
</evidence>
<evidence type="ECO:0000256" key="3">
    <source>
        <dbReference type="ARBA" id="ARBA00023277"/>
    </source>
</evidence>
<feature type="compositionally biased region" description="Low complexity" evidence="4">
    <location>
        <begin position="142"/>
        <end position="156"/>
    </location>
</feature>
<keyword evidence="1" id="KW-0808">Transferase</keyword>
<feature type="transmembrane region" description="Helical" evidence="5">
    <location>
        <begin position="54"/>
        <end position="72"/>
    </location>
</feature>
<keyword evidence="5" id="KW-0472">Membrane</keyword>
<dbReference type="GO" id="GO:0046922">
    <property type="term" value="F:peptide-O-fucosyltransferase activity"/>
    <property type="evidence" value="ECO:0007669"/>
    <property type="project" value="InterPro"/>
</dbReference>
<evidence type="ECO:0000256" key="5">
    <source>
        <dbReference type="SAM" id="Phobius"/>
    </source>
</evidence>
<accession>A0A1D1XJP1</accession>
<name>A0A1D1XJP1_9ARAE</name>
<keyword evidence="5" id="KW-1133">Transmembrane helix</keyword>
<organism evidence="6">
    <name type="scientific">Anthurium amnicola</name>
    <dbReference type="NCBI Taxonomy" id="1678845"/>
    <lineage>
        <taxon>Eukaryota</taxon>
        <taxon>Viridiplantae</taxon>
        <taxon>Streptophyta</taxon>
        <taxon>Embryophyta</taxon>
        <taxon>Tracheophyta</taxon>
        <taxon>Spermatophyta</taxon>
        <taxon>Magnoliopsida</taxon>
        <taxon>Liliopsida</taxon>
        <taxon>Araceae</taxon>
        <taxon>Pothoideae</taxon>
        <taxon>Potheae</taxon>
        <taxon>Anthurium</taxon>
    </lineage>
</organism>
<keyword evidence="3" id="KW-0119">Carbohydrate metabolism</keyword>
<dbReference type="PANTHER" id="PTHR13398:SF0">
    <property type="entry name" value="GDP-FUCOSE PROTEIN O-FUCOSYLTRANSFERASE 2"/>
    <property type="match status" value="1"/>
</dbReference>
<feature type="region of interest" description="Disordered" evidence="4">
    <location>
        <begin position="1"/>
        <end position="24"/>
    </location>
</feature>
<dbReference type="PANTHER" id="PTHR13398">
    <property type="entry name" value="GDP-FUCOSE PROTEIN O-FUCOSYLTRANSFERASE 2"/>
    <property type="match status" value="1"/>
</dbReference>
<proteinExistence type="predicted"/>
<sequence>MERQSQSSSSDEDDDGEALIAQNETKAPPPRRVANFEIGWLPGRIGRRLGSGRNYLLAVCLPLLLLLIYFSVDVGRLFHGVSAVEYGPPVEDQRMREAELHALYLLRNQRLGLLRLWNRTSDARLRSSSIATEPLPPPPAPVSSSNSTPNSSQAVSHGQGGPFPSQPSVLFEEFRSALLEQIKLNHQIQKALLSIHRPVADNSSSEAADDNVDDLLGGSGPVDVCRKVQKPAGRRTIEWKPKKNRYLFTICLSGQMSNHLICLQKHM</sequence>